<dbReference type="EMBL" id="CADEAL010001680">
    <property type="protein sequence ID" value="CAB1434663.1"/>
    <property type="molecule type" value="Genomic_DNA"/>
</dbReference>
<gene>
    <name evidence="1" type="ORF">PLEPLA_LOCUS22712</name>
</gene>
<organism evidence="1 2">
    <name type="scientific">Pleuronectes platessa</name>
    <name type="common">European plaice</name>
    <dbReference type="NCBI Taxonomy" id="8262"/>
    <lineage>
        <taxon>Eukaryota</taxon>
        <taxon>Metazoa</taxon>
        <taxon>Chordata</taxon>
        <taxon>Craniata</taxon>
        <taxon>Vertebrata</taxon>
        <taxon>Euteleostomi</taxon>
        <taxon>Actinopterygii</taxon>
        <taxon>Neopterygii</taxon>
        <taxon>Teleostei</taxon>
        <taxon>Neoteleostei</taxon>
        <taxon>Acanthomorphata</taxon>
        <taxon>Carangaria</taxon>
        <taxon>Pleuronectiformes</taxon>
        <taxon>Pleuronectoidei</taxon>
        <taxon>Pleuronectidae</taxon>
        <taxon>Pleuronectes</taxon>
    </lineage>
</organism>
<sequence length="117" mass="13445">MKPNESRHVVVSVNAQTLLAGCKWRPANAVEEAKMALRHTAIVGHVQLGRGGLGLTIQPQHQDRTEEVHQQESSKVGWTHWDYVERRKISWKDLRSMELNMTSFQHQAIFFSGWVKT</sequence>
<dbReference type="PROSITE" id="PS51257">
    <property type="entry name" value="PROKAR_LIPOPROTEIN"/>
    <property type="match status" value="1"/>
</dbReference>
<reference evidence="1" key="1">
    <citation type="submission" date="2020-03" db="EMBL/GenBank/DDBJ databases">
        <authorList>
            <person name="Weist P."/>
        </authorList>
    </citation>
    <scope>NUCLEOTIDE SEQUENCE</scope>
</reference>
<evidence type="ECO:0000313" key="1">
    <source>
        <dbReference type="EMBL" id="CAB1434663.1"/>
    </source>
</evidence>
<keyword evidence="2" id="KW-1185">Reference proteome</keyword>
<accession>A0A9N7YRE4</accession>
<dbReference type="AlphaFoldDB" id="A0A9N7YRE4"/>
<protein>
    <submittedName>
        <fullName evidence="1">Uncharacterized protein</fullName>
    </submittedName>
</protein>
<evidence type="ECO:0000313" key="2">
    <source>
        <dbReference type="Proteomes" id="UP001153269"/>
    </source>
</evidence>
<proteinExistence type="predicted"/>
<dbReference type="Proteomes" id="UP001153269">
    <property type="component" value="Unassembled WGS sequence"/>
</dbReference>
<name>A0A9N7YRE4_PLEPL</name>
<comment type="caution">
    <text evidence="1">The sequence shown here is derived from an EMBL/GenBank/DDBJ whole genome shotgun (WGS) entry which is preliminary data.</text>
</comment>